<organism evidence="5 6">
    <name type="scientific">Oceanococcus atlanticus</name>
    <dbReference type="NCBI Taxonomy" id="1317117"/>
    <lineage>
        <taxon>Bacteria</taxon>
        <taxon>Pseudomonadati</taxon>
        <taxon>Pseudomonadota</taxon>
        <taxon>Gammaproteobacteria</taxon>
        <taxon>Chromatiales</taxon>
        <taxon>Oceanococcaceae</taxon>
        <taxon>Oceanococcus</taxon>
    </lineage>
</organism>
<dbReference type="STRING" id="1317117.ATO7_10217"/>
<dbReference type="PANTHER" id="PTHR10668:SF103">
    <property type="entry name" value="PYRIDINE NUCLEOTIDE-DISULFIDE OXIDOREDUCTASE DOMAIN-CONTAINING PROTEIN 2"/>
    <property type="match status" value="1"/>
</dbReference>
<dbReference type="SUPFAM" id="SSF51905">
    <property type="entry name" value="FAD/NAD(P)-binding domain"/>
    <property type="match status" value="1"/>
</dbReference>
<keyword evidence="6" id="KW-1185">Reference proteome</keyword>
<evidence type="ECO:0000256" key="1">
    <source>
        <dbReference type="ARBA" id="ARBA00037217"/>
    </source>
</evidence>
<dbReference type="Proteomes" id="UP000192342">
    <property type="component" value="Unassembled WGS sequence"/>
</dbReference>
<accession>A0A1Y1SEN0</accession>
<protein>
    <recommendedName>
        <fullName evidence="3">Pyridine nucleotide-disulfide oxidoreductase domain-containing protein 2</fullName>
    </recommendedName>
</protein>
<evidence type="ECO:0000256" key="2">
    <source>
        <dbReference type="ARBA" id="ARBA00038825"/>
    </source>
</evidence>
<comment type="subunit">
    <text evidence="2">Interacts with COX5B; this interaction may contribute to localize PYROXD2 to the inner face of the inner mitochondrial membrane.</text>
</comment>
<evidence type="ECO:0000256" key="3">
    <source>
        <dbReference type="ARBA" id="ARBA00040298"/>
    </source>
</evidence>
<evidence type="ECO:0000313" key="6">
    <source>
        <dbReference type="Proteomes" id="UP000192342"/>
    </source>
</evidence>
<dbReference type="Gene3D" id="3.50.50.60">
    <property type="entry name" value="FAD/NAD(P)-binding domain"/>
    <property type="match status" value="2"/>
</dbReference>
<dbReference type="AlphaFoldDB" id="A0A1Y1SEN0"/>
<evidence type="ECO:0000313" key="5">
    <source>
        <dbReference type="EMBL" id="ORE87409.1"/>
    </source>
</evidence>
<feature type="domain" description="Amine oxidase" evidence="4">
    <location>
        <begin position="15"/>
        <end position="534"/>
    </location>
</feature>
<reference evidence="5 6" key="1">
    <citation type="submission" date="2013-04" db="EMBL/GenBank/DDBJ databases">
        <title>Oceanococcus atlanticus 22II-S10r2 Genome Sequencing.</title>
        <authorList>
            <person name="Lai Q."/>
            <person name="Li G."/>
            <person name="Shao Z."/>
        </authorList>
    </citation>
    <scope>NUCLEOTIDE SEQUENCE [LARGE SCALE GENOMIC DNA]</scope>
    <source>
        <strain evidence="5 6">22II-S10r2</strain>
    </source>
</reference>
<dbReference type="RefSeq" id="WP_083561644.1">
    <property type="nucleotide sequence ID" value="NZ_AQQV01000002.1"/>
</dbReference>
<proteinExistence type="predicted"/>
<dbReference type="Pfam" id="PF01593">
    <property type="entry name" value="Amino_oxidase"/>
    <property type="match status" value="1"/>
</dbReference>
<dbReference type="InterPro" id="IPR036188">
    <property type="entry name" value="FAD/NAD-bd_sf"/>
</dbReference>
<dbReference type="PRINTS" id="PR00411">
    <property type="entry name" value="PNDRDTASEI"/>
</dbReference>
<comment type="caution">
    <text evidence="5">The sequence shown here is derived from an EMBL/GenBank/DDBJ whole genome shotgun (WGS) entry which is preliminary data.</text>
</comment>
<sequence>MHDTDVIIIGAGHNGLTAAAYLAAAGRRVTVLERRAVVGGACVSEELAPGYKASTCSYLVSLLAPDIIRDLDLARYGYRMIPRDPASFTPLDDGRYLMLGRDSATNQREISKFSRRDAEAYPRYEAFLTRVAEALEPILDNPVPALLPLPQSWRRQPLGRRISDLLGTLRLRRALAKLGADQPAAMRLLLDSAQQVLDRWFESDVLKATLATDGVIGAMAAPSTPGTGYVLLHHVMGHAGGTRGVWGYAAGGMGAISQALAASAAQRGVEIHTQTSVAQIEHQAGRVTGVRLADGRVLKAPIVMSNATPQVTFGQLLTPNALPDGFNQAVAAIDYSSASAKINLAVSRLPDFSACPGSDQPGPQHRGTIHIGPSMDALERAYDAAKYGQFSPHPLIEMTIPSALDDSLAPAGHHIVQLFVQYAPYSLRDADWSSQRDRFADTCLAEIDRYAPGFSQHVLHRQVLTPLDLEREFALTGGNIFHGAMTPSQLLSLRPVPGWADHRSPLQGLYLCGAGAHPGGGVSGLPGRNAARAVMRDA</sequence>
<name>A0A1Y1SEN0_9GAMM</name>
<dbReference type="OrthoDB" id="9774675at2"/>
<dbReference type="EMBL" id="AQQV01000002">
    <property type="protein sequence ID" value="ORE87409.1"/>
    <property type="molecule type" value="Genomic_DNA"/>
</dbReference>
<dbReference type="PANTHER" id="PTHR10668">
    <property type="entry name" value="PHYTOENE DEHYDROGENASE"/>
    <property type="match status" value="1"/>
</dbReference>
<evidence type="ECO:0000259" key="4">
    <source>
        <dbReference type="Pfam" id="PF01593"/>
    </source>
</evidence>
<gene>
    <name evidence="5" type="ORF">ATO7_10217</name>
</gene>
<dbReference type="GO" id="GO:0016491">
    <property type="term" value="F:oxidoreductase activity"/>
    <property type="evidence" value="ECO:0007669"/>
    <property type="project" value="InterPro"/>
</dbReference>
<dbReference type="InterPro" id="IPR002937">
    <property type="entry name" value="Amino_oxidase"/>
</dbReference>
<comment type="function">
    <text evidence="1">Probable oxidoreductase that may play a role as regulator of mitochondrial function.</text>
</comment>